<evidence type="ECO:0000313" key="4">
    <source>
        <dbReference type="EMBL" id="MCH7323121.1"/>
    </source>
</evidence>
<name>A0ABS9UFL7_9BACL</name>
<dbReference type="PROSITE" id="PS50893">
    <property type="entry name" value="ABC_TRANSPORTER_2"/>
    <property type="match status" value="2"/>
</dbReference>
<dbReference type="PROSITE" id="PS00211">
    <property type="entry name" value="ABC_TRANSPORTER_1"/>
    <property type="match status" value="2"/>
</dbReference>
<dbReference type="Pfam" id="PF00005">
    <property type="entry name" value="ABC_tran"/>
    <property type="match status" value="2"/>
</dbReference>
<dbReference type="SMART" id="SM00382">
    <property type="entry name" value="AAA"/>
    <property type="match status" value="2"/>
</dbReference>
<dbReference type="Pfam" id="PF12848">
    <property type="entry name" value="ABC_tran_Xtn"/>
    <property type="match status" value="1"/>
</dbReference>
<dbReference type="InterPro" id="IPR003593">
    <property type="entry name" value="AAA+_ATPase"/>
</dbReference>
<comment type="caution">
    <text evidence="4">The sequence shown here is derived from an EMBL/GenBank/DDBJ whole genome shotgun (WGS) entry which is preliminary data.</text>
</comment>
<dbReference type="InterPro" id="IPR027417">
    <property type="entry name" value="P-loop_NTPase"/>
</dbReference>
<sequence>MLLQLNSISKSYSGDPILSDISMKIEAGDRIGLIGVNGAGKSTLLKIIAGDIPYDNGEIFIGKETKVGYFRQNSGLEMENTIWNEMLNVFSTLLEVEKELRELERTMGEPALIADPLKYEKMMNRYAAKSEWFMEHGGYEIEAKIRGVLYGMGFGDFPRDTLIHTLSGGQKTRLALAKILLEQPDLLILDEPTNHLDLTTLAWLEGYLRSYPGTILVVSHDRYFLNSLVNIIYEIERTEARRYVGNYSKYVENKEKNREILAKKYSMQQEQIAKMEDYIQRNITMATSSKSAKNKRKQLERIERIDTPLKDLKRAQMSFSIEKASHKEVLQVRDIDICVGVGTEQKPLLKNISFQLRRGERVALIGPNGVGKSTLLKTLLDDYKPKSGVITWGNGVTIAYYDQEQSTLHPNNTILDEVWNTFPHIEEARIRTVLGNFLFSGEDVFKKISALSGGEKARVALSKLMLQNANVLIIDEPTNHLDLFSKGVLESALKNYEGTLFFISHDRYFLNKLADKMLELSPTGTIVYNGNYDDYVEAKSQKEKEAAGLLARV</sequence>
<proteinExistence type="predicted"/>
<dbReference type="PANTHER" id="PTHR42855">
    <property type="entry name" value="ABC TRANSPORTER ATP-BINDING SUBUNIT"/>
    <property type="match status" value="1"/>
</dbReference>
<feature type="domain" description="ABC transporter" evidence="3">
    <location>
        <begin position="332"/>
        <end position="548"/>
    </location>
</feature>
<dbReference type="PANTHER" id="PTHR42855:SF2">
    <property type="entry name" value="DRUG RESISTANCE ABC TRANSPORTER,ATP-BINDING PROTEIN"/>
    <property type="match status" value="1"/>
</dbReference>
<evidence type="ECO:0000256" key="1">
    <source>
        <dbReference type="ARBA" id="ARBA00022741"/>
    </source>
</evidence>
<keyword evidence="5" id="KW-1185">Reference proteome</keyword>
<organism evidence="4 5">
    <name type="scientific">Solibacillus palustris</name>
    <dbReference type="NCBI Taxonomy" id="2908203"/>
    <lineage>
        <taxon>Bacteria</taxon>
        <taxon>Bacillati</taxon>
        <taxon>Bacillota</taxon>
        <taxon>Bacilli</taxon>
        <taxon>Bacillales</taxon>
        <taxon>Caryophanaceae</taxon>
        <taxon>Solibacillus</taxon>
    </lineage>
</organism>
<protein>
    <submittedName>
        <fullName evidence="4">ATP-binding cassette domain-containing protein</fullName>
    </submittedName>
</protein>
<dbReference type="Proteomes" id="UP001316087">
    <property type="component" value="Unassembled WGS sequence"/>
</dbReference>
<reference evidence="4 5" key="1">
    <citation type="submission" date="2022-03" db="EMBL/GenBank/DDBJ databases">
        <authorList>
            <person name="Jo J.-H."/>
            <person name="Im W.-T."/>
        </authorList>
    </citation>
    <scope>NUCLEOTIDE SEQUENCE [LARGE SCALE GENOMIC DNA]</scope>
    <source>
        <strain evidence="4 5">MA9</strain>
    </source>
</reference>
<dbReference type="GO" id="GO:0005524">
    <property type="term" value="F:ATP binding"/>
    <property type="evidence" value="ECO:0007669"/>
    <property type="project" value="UniProtKB-KW"/>
</dbReference>
<evidence type="ECO:0000256" key="2">
    <source>
        <dbReference type="ARBA" id="ARBA00022840"/>
    </source>
</evidence>
<dbReference type="InterPro" id="IPR051309">
    <property type="entry name" value="ABCF_ATPase"/>
</dbReference>
<dbReference type="EMBL" id="JAKZFC010000006">
    <property type="protein sequence ID" value="MCH7323121.1"/>
    <property type="molecule type" value="Genomic_DNA"/>
</dbReference>
<evidence type="ECO:0000259" key="3">
    <source>
        <dbReference type="PROSITE" id="PS50893"/>
    </source>
</evidence>
<dbReference type="InterPro" id="IPR017871">
    <property type="entry name" value="ABC_transporter-like_CS"/>
</dbReference>
<dbReference type="RefSeq" id="WP_241370294.1">
    <property type="nucleotide sequence ID" value="NZ_JAKZFC010000006.1"/>
</dbReference>
<dbReference type="InterPro" id="IPR003439">
    <property type="entry name" value="ABC_transporter-like_ATP-bd"/>
</dbReference>
<keyword evidence="2 4" id="KW-0067">ATP-binding</keyword>
<accession>A0ABS9UFL7</accession>
<gene>
    <name evidence="4" type="ORF">LZ480_14675</name>
</gene>
<dbReference type="CDD" id="cd03221">
    <property type="entry name" value="ABCF_EF-3"/>
    <property type="match status" value="2"/>
</dbReference>
<dbReference type="Gene3D" id="3.40.50.300">
    <property type="entry name" value="P-loop containing nucleotide triphosphate hydrolases"/>
    <property type="match status" value="2"/>
</dbReference>
<dbReference type="SUPFAM" id="SSF52540">
    <property type="entry name" value="P-loop containing nucleoside triphosphate hydrolases"/>
    <property type="match status" value="2"/>
</dbReference>
<keyword evidence="1" id="KW-0547">Nucleotide-binding</keyword>
<evidence type="ECO:0000313" key="5">
    <source>
        <dbReference type="Proteomes" id="UP001316087"/>
    </source>
</evidence>
<dbReference type="InterPro" id="IPR032781">
    <property type="entry name" value="ABC_tran_Xtn"/>
</dbReference>
<feature type="domain" description="ABC transporter" evidence="3">
    <location>
        <begin position="3"/>
        <end position="262"/>
    </location>
</feature>